<dbReference type="AlphaFoldDB" id="A0A7D4HP62"/>
<dbReference type="Proteomes" id="UP000500970">
    <property type="component" value="Chromosome"/>
</dbReference>
<evidence type="ECO:0000256" key="1">
    <source>
        <dbReference type="SAM" id="SignalP"/>
    </source>
</evidence>
<sequence>MRFLRAPLACLVSIAAGLTPLQAQHAPGTPAPHLAKADESVQIAQGRVTLTQPAGWQSISAGEAAPGLWVSLFFAPRLPNGAVAQCTILVDTRPWTKGSNVVPPEMRQKAQWSTEDWKRHFHGPFESVDILQTKAWSASGMRVQQVSMTASARKWNDNTPRHVKIEERSYLSADGAVQVNCAARTPDPAAVSSVYRSSRADFTKVFDSVHVQLGLSASSGSAAAGKEREGHTLYIFPSGAQGVWIPTGWRVSEAPAQPSTMSLRLLAPSNEQGEPVNCLINLIDAAGRLVLNAGEHAPLWAEATWRDWLKSSSEALEFLERSGVNIANQAAQRAVYKFDGTHAVFKYNVAQTRMHLTPSHVWMLTCVASGQTAEQAAALYKRSLPAMDGIMGSFYAD</sequence>
<feature type="chain" id="PRO_5029019961" description="DUF1795 domain-containing protein" evidence="1">
    <location>
        <begin position="26"/>
        <end position="397"/>
    </location>
</feature>
<name>A0A7D4HP62_9BURK</name>
<keyword evidence="3" id="KW-1185">Reference proteome</keyword>
<keyword evidence="1" id="KW-0732">Signal</keyword>
<accession>A0A7D4HP62</accession>
<gene>
    <name evidence="2" type="ORF">FOC84_05935</name>
</gene>
<dbReference type="EMBL" id="CP053985">
    <property type="protein sequence ID" value="QKH34517.1"/>
    <property type="molecule type" value="Genomic_DNA"/>
</dbReference>
<proteinExistence type="predicted"/>
<reference evidence="2 3" key="1">
    <citation type="submission" date="2020-05" db="EMBL/GenBank/DDBJ databases">
        <title>FDA dAtabase for Regulatory Grade micrObial Sequences (FDA-ARGOS): Supporting development and validation of Infectious Disease Dx tests.</title>
        <authorList>
            <person name="Sproer C."/>
            <person name="Gronow S."/>
            <person name="Severitt S."/>
            <person name="Schroder I."/>
            <person name="Tallon L."/>
            <person name="Sadzewicz L."/>
            <person name="Zhao X."/>
            <person name="Vavikolanu K."/>
            <person name="Mehta A."/>
            <person name="Aluvathingal J."/>
            <person name="Nadendla S."/>
            <person name="Myers T."/>
            <person name="Yan Y."/>
            <person name="Sichtig H."/>
        </authorList>
    </citation>
    <scope>NUCLEOTIDE SEQUENCE [LARGE SCALE GENOMIC DNA]</scope>
    <source>
        <strain evidence="2 3">FDAARGOS_790</strain>
    </source>
</reference>
<evidence type="ECO:0000313" key="2">
    <source>
        <dbReference type="EMBL" id="QKH34517.1"/>
    </source>
</evidence>
<organism evidence="2 3">
    <name type="scientific">Achromobacter pestifer</name>
    <dbReference type="NCBI Taxonomy" id="1353889"/>
    <lineage>
        <taxon>Bacteria</taxon>
        <taxon>Pseudomonadati</taxon>
        <taxon>Pseudomonadota</taxon>
        <taxon>Betaproteobacteria</taxon>
        <taxon>Burkholderiales</taxon>
        <taxon>Alcaligenaceae</taxon>
        <taxon>Achromobacter</taxon>
    </lineage>
</organism>
<dbReference type="RefSeq" id="WP_173143609.1">
    <property type="nucleotide sequence ID" value="NZ_CP053985.1"/>
</dbReference>
<feature type="signal peptide" evidence="1">
    <location>
        <begin position="1"/>
        <end position="25"/>
    </location>
</feature>
<evidence type="ECO:0008006" key="4">
    <source>
        <dbReference type="Google" id="ProtNLM"/>
    </source>
</evidence>
<dbReference type="KEGG" id="apes:FOC84_05935"/>
<evidence type="ECO:0000313" key="3">
    <source>
        <dbReference type="Proteomes" id="UP000500970"/>
    </source>
</evidence>
<protein>
    <recommendedName>
        <fullName evidence="4">DUF1795 domain-containing protein</fullName>
    </recommendedName>
</protein>